<dbReference type="InterPro" id="IPR003807">
    <property type="entry name" value="DUF202"/>
</dbReference>
<feature type="transmembrane region" description="Helical" evidence="6">
    <location>
        <begin position="170"/>
        <end position="190"/>
    </location>
</feature>
<reference evidence="8 9" key="1">
    <citation type="submission" date="2016-10" db="EMBL/GenBank/DDBJ databases">
        <title>Genome sequence of the ascomycete fungus Penicillium subrubescens.</title>
        <authorList>
            <person name="De Vries R.P."/>
            <person name="Peng M."/>
            <person name="Dilokpimol A."/>
            <person name="Hilden K."/>
            <person name="Makela M.R."/>
            <person name="Grigoriev I."/>
            <person name="Riley R."/>
            <person name="Granchi Z."/>
        </authorList>
    </citation>
    <scope>NUCLEOTIDE SEQUENCE [LARGE SCALE GENOMIC DNA]</scope>
    <source>
        <strain evidence="8 9">CBS 132785</strain>
    </source>
</reference>
<dbReference type="GO" id="GO:0012505">
    <property type="term" value="C:endomembrane system"/>
    <property type="evidence" value="ECO:0007669"/>
    <property type="project" value="UniProtKB-SubCell"/>
</dbReference>
<evidence type="ECO:0000259" key="7">
    <source>
        <dbReference type="Pfam" id="PF02656"/>
    </source>
</evidence>
<comment type="caution">
    <text evidence="8">The sequence shown here is derived from an EMBL/GenBank/DDBJ whole genome shotgun (WGS) entry which is preliminary data.</text>
</comment>
<feature type="compositionally biased region" description="Basic and acidic residues" evidence="5">
    <location>
        <begin position="83"/>
        <end position="97"/>
    </location>
</feature>
<comment type="subcellular location">
    <subcellularLocation>
        <location evidence="1">Endomembrane system</location>
        <topology evidence="1">Multi-pass membrane protein</topology>
    </subcellularLocation>
</comment>
<sequence length="223" mass="24765">MTTSPRSHRDFASPASASMIDTRGSVSTPRAQPGERRESLELRELQTREDEEQLGYSSPSASSGEDYRVTTRRRSTQSTTVRRASDACKGKGKGKEGTWKSNRIAQFWTQHVTLTVPQRSNRDHFALERTLLAYIRTSVVIAMQGVLIAQLFRLQQPGDRLKFYVAGKPLAVTCHCVAILVALIGAYRFWRQQGAISLGKVHAGGWELNAVGILICAVSMRDD</sequence>
<keyword evidence="9" id="KW-1185">Reference proteome</keyword>
<name>A0A1Q5STY8_9EURO</name>
<feature type="domain" description="DUF202" evidence="7">
    <location>
        <begin position="122"/>
        <end position="193"/>
    </location>
</feature>
<organism evidence="8 9">
    <name type="scientific">Penicillium subrubescens</name>
    <dbReference type="NCBI Taxonomy" id="1316194"/>
    <lineage>
        <taxon>Eukaryota</taxon>
        <taxon>Fungi</taxon>
        <taxon>Dikarya</taxon>
        <taxon>Ascomycota</taxon>
        <taxon>Pezizomycotina</taxon>
        <taxon>Eurotiomycetes</taxon>
        <taxon>Eurotiomycetidae</taxon>
        <taxon>Eurotiales</taxon>
        <taxon>Aspergillaceae</taxon>
        <taxon>Penicillium</taxon>
    </lineage>
</organism>
<evidence type="ECO:0000256" key="5">
    <source>
        <dbReference type="SAM" id="MobiDB-lite"/>
    </source>
</evidence>
<dbReference type="InterPro" id="IPR052053">
    <property type="entry name" value="IM_YidH-like"/>
</dbReference>
<dbReference type="PANTHER" id="PTHR34187:SF1">
    <property type="entry name" value="DUF202 DOMAIN-CONTAINING PROTEIN"/>
    <property type="match status" value="1"/>
</dbReference>
<evidence type="ECO:0000256" key="3">
    <source>
        <dbReference type="ARBA" id="ARBA00022989"/>
    </source>
</evidence>
<accession>A0A1Q5STY8</accession>
<feature type="compositionally biased region" description="Basic and acidic residues" evidence="5">
    <location>
        <begin position="33"/>
        <end position="48"/>
    </location>
</feature>
<dbReference type="EMBL" id="MNBE01000747">
    <property type="protein sequence ID" value="OKO91477.1"/>
    <property type="molecule type" value="Genomic_DNA"/>
</dbReference>
<evidence type="ECO:0000256" key="4">
    <source>
        <dbReference type="ARBA" id="ARBA00023136"/>
    </source>
</evidence>
<dbReference type="Proteomes" id="UP000186955">
    <property type="component" value="Unassembled WGS sequence"/>
</dbReference>
<evidence type="ECO:0000256" key="1">
    <source>
        <dbReference type="ARBA" id="ARBA00004127"/>
    </source>
</evidence>
<feature type="region of interest" description="Disordered" evidence="5">
    <location>
        <begin position="1"/>
        <end position="97"/>
    </location>
</feature>
<dbReference type="Pfam" id="PF02656">
    <property type="entry name" value="DUF202"/>
    <property type="match status" value="1"/>
</dbReference>
<evidence type="ECO:0000313" key="8">
    <source>
        <dbReference type="EMBL" id="OKO91477.1"/>
    </source>
</evidence>
<feature type="transmembrane region" description="Helical" evidence="6">
    <location>
        <begin position="131"/>
        <end position="150"/>
    </location>
</feature>
<protein>
    <recommendedName>
        <fullName evidence="7">DUF202 domain-containing protein</fullName>
    </recommendedName>
</protein>
<dbReference type="STRING" id="1316194.A0A1Q5STY8"/>
<proteinExistence type="predicted"/>
<evidence type="ECO:0000256" key="6">
    <source>
        <dbReference type="SAM" id="Phobius"/>
    </source>
</evidence>
<dbReference type="AlphaFoldDB" id="A0A1Q5STY8"/>
<keyword evidence="2 6" id="KW-0812">Transmembrane</keyword>
<gene>
    <name evidence="8" type="ORF">PENSUB_13089</name>
</gene>
<keyword evidence="4 6" id="KW-0472">Membrane</keyword>
<evidence type="ECO:0000256" key="2">
    <source>
        <dbReference type="ARBA" id="ARBA00022692"/>
    </source>
</evidence>
<dbReference type="PANTHER" id="PTHR34187">
    <property type="entry name" value="FGR18P"/>
    <property type="match status" value="1"/>
</dbReference>
<evidence type="ECO:0000313" key="9">
    <source>
        <dbReference type="Proteomes" id="UP000186955"/>
    </source>
</evidence>
<keyword evidence="3 6" id="KW-1133">Transmembrane helix</keyword>